<organism evidence="4 5">
    <name type="scientific">Hoeflea halophila</name>
    <dbReference type="NCBI Taxonomy" id="714899"/>
    <lineage>
        <taxon>Bacteria</taxon>
        <taxon>Pseudomonadati</taxon>
        <taxon>Pseudomonadota</taxon>
        <taxon>Alphaproteobacteria</taxon>
        <taxon>Hyphomicrobiales</taxon>
        <taxon>Rhizobiaceae</taxon>
        <taxon>Hoeflea</taxon>
    </lineage>
</organism>
<dbReference type="AlphaFoldDB" id="A0A286IDJ7"/>
<evidence type="ECO:0000259" key="2">
    <source>
        <dbReference type="Pfam" id="PF01558"/>
    </source>
</evidence>
<dbReference type="CDD" id="cd07034">
    <property type="entry name" value="TPP_PYR_PFOR_IOR-alpha_like"/>
    <property type="match status" value="1"/>
</dbReference>
<proteinExistence type="predicted"/>
<dbReference type="Pfam" id="PF01558">
    <property type="entry name" value="POR"/>
    <property type="match status" value="1"/>
</dbReference>
<reference evidence="5" key="1">
    <citation type="submission" date="2017-08" db="EMBL/GenBank/DDBJ databases">
        <authorList>
            <person name="Varghese N."/>
            <person name="Submissions S."/>
        </authorList>
    </citation>
    <scope>NUCLEOTIDE SEQUENCE [LARGE SCALE GENOMIC DNA]</scope>
    <source>
        <strain evidence="5">KCTC 23107</strain>
    </source>
</reference>
<evidence type="ECO:0000313" key="5">
    <source>
        <dbReference type="Proteomes" id="UP000219465"/>
    </source>
</evidence>
<dbReference type="PANTHER" id="PTHR48084:SF3">
    <property type="entry name" value="SUBUNIT OF PYRUVATE:FLAVODOXIN OXIDOREDUCTASE"/>
    <property type="match status" value="1"/>
</dbReference>
<dbReference type="SUPFAM" id="SSF52518">
    <property type="entry name" value="Thiamin diphosphate-binding fold (THDP-binding)"/>
    <property type="match status" value="2"/>
</dbReference>
<dbReference type="Gene3D" id="3.40.920.10">
    <property type="entry name" value="Pyruvate-ferredoxin oxidoreductase, PFOR, domain III"/>
    <property type="match status" value="1"/>
</dbReference>
<dbReference type="InterPro" id="IPR002869">
    <property type="entry name" value="Pyrv_flavodox_OxRed_cen"/>
</dbReference>
<dbReference type="EMBL" id="OCPC01000003">
    <property type="protein sequence ID" value="SOE17364.1"/>
    <property type="molecule type" value="Genomic_DNA"/>
</dbReference>
<dbReference type="NCBIfam" id="NF009588">
    <property type="entry name" value="PRK13029.1"/>
    <property type="match status" value="1"/>
</dbReference>
<dbReference type="PANTHER" id="PTHR48084">
    <property type="entry name" value="2-OXOGLUTARATE OXIDOREDUCTASE SUBUNIT KORB-RELATED"/>
    <property type="match status" value="1"/>
</dbReference>
<dbReference type="InterPro" id="IPR019752">
    <property type="entry name" value="Pyrv/ketoisovalerate_OxRed_cat"/>
</dbReference>
<evidence type="ECO:0000313" key="4">
    <source>
        <dbReference type="EMBL" id="SOE17364.1"/>
    </source>
</evidence>
<evidence type="ECO:0000259" key="3">
    <source>
        <dbReference type="Pfam" id="PF20169"/>
    </source>
</evidence>
<keyword evidence="1" id="KW-0560">Oxidoreductase</keyword>
<keyword evidence="4" id="KW-0670">Pyruvate</keyword>
<dbReference type="InterPro" id="IPR046667">
    <property type="entry name" value="DUF6537"/>
</dbReference>
<feature type="domain" description="Pyruvate/ketoisovalerate oxidoreductase catalytic" evidence="2">
    <location>
        <begin position="727"/>
        <end position="913"/>
    </location>
</feature>
<keyword evidence="5" id="KW-1185">Reference proteome</keyword>
<accession>A0A286IDJ7</accession>
<dbReference type="InterPro" id="IPR051457">
    <property type="entry name" value="2-oxoacid:Fd_oxidoreductase"/>
</dbReference>
<dbReference type="OrthoDB" id="9803617at2"/>
<dbReference type="Proteomes" id="UP000219465">
    <property type="component" value="Unassembled WGS sequence"/>
</dbReference>
<name>A0A286IDJ7_9HYPH</name>
<dbReference type="InterPro" id="IPR002880">
    <property type="entry name" value="Pyrv_Fd/Flavodoxin_OxRdtase_N"/>
</dbReference>
<dbReference type="InterPro" id="IPR029061">
    <property type="entry name" value="THDP-binding"/>
</dbReference>
<dbReference type="RefSeq" id="WP_097107872.1">
    <property type="nucleotide sequence ID" value="NZ_OCPC01000003.1"/>
</dbReference>
<sequence>MTFHTSAPSSYALSDRYTLSSGRVFMTGTQALVRAVFDQARRDREAGLKTGGFVSGYRGSPLGGLDMELWRQKSRLAKDGIEFLPAVNEDLAATAVLGSQQVETNPNRTVEGVFGLWYGKGPGVDRAGDALKHGNAYGSSPHGGVLVVAGDDHGCVSSSMPHQSDVAFMAWFMPTLNPASVAEYLEFAEYGYALSRYSGMWVGFKAISETVEGASSFLLKPDRVFAKPDFQPPATGLHYRWPDLPGPQIEERMEAKKHAAFAFAEANPIDRAIYGIREARFGFVTTGKAHLDLMEALRLLGLDEARCRALGIDIYKVGMVWPLARRAALDFVRGKREVVVIEEKRGIIESQFKEYFYDWPGDKPQRMVGKHDETGRRLIPWTGELSPKQLLPLIAKRLDGVFRGENFAARAAEIVAEPAVALSDPGATRTPYFCSGCPHNTSTKVPEGSKALAGIGCHFMASWMGRETSSLIQMGGEGVNWAASSRFTGKDHIFQNLGEGTWYHSGSMAIRQAIAARANITYKILYNDAVAMTGGQPVDGPVSVQAIAHICRAEGVERIALVSDDPDKFAAGDFPRGITIHARGEMDAVQRELRAVPGVSVLIYEQTCATEKRRRRKRGTLPDPKKFAVINELVCEGCGDCSTESNCLSVEPKETEFGRKRQINQSNCNKDMSCLNGFCPSFVTIEGAERRKPKPVDLDIEALVKAVPLPTLPALETPFNLLVTGVGGTGVVTVGQLISMAAHLEGKGASILDFTGFAQKFGSVLSFVRISQNPDQINQVRIDSGMADAVIGCDVVVSSSPKASGTYSARTQVALNTASMPTGDLVLKRDADLNIDGRGKSIEAVVGADNLASIDANAASEALFGDAVFANVMMLGFAWQRGLVPVSLNALMRAVELNNVAIENNKRALACGRLMAADPAALAAHLNPKPDIATSFEDVVARRADYLESYQNAAWAKRYRTRMTDFRASLPSDLAEDLAVKAAKSLFKLMSYKDEYEVARLHRDKNFVASLTDRFEGDFRIVHHFAPPLLASGKDARGRPLKREFGPAIRPVLSVLARLKRLRGTALDPFGYTAERRMERELITWFEALMARCTQDVTPANAHTWAKVLAAPMEIRGYGPVKEQAALETRANVDALLAG</sequence>
<dbReference type="NCBIfam" id="NF009589">
    <property type="entry name" value="PRK13030.1"/>
    <property type="match status" value="1"/>
</dbReference>
<protein>
    <submittedName>
        <fullName evidence="4">Indolepyruvate ferredoxin oxidoreductase</fullName>
    </submittedName>
</protein>
<gene>
    <name evidence="4" type="ORF">SAMN05877838_2263</name>
</gene>
<dbReference type="Gene3D" id="3.40.50.970">
    <property type="match status" value="1"/>
</dbReference>
<evidence type="ECO:0000256" key="1">
    <source>
        <dbReference type="ARBA" id="ARBA00023002"/>
    </source>
</evidence>
<feature type="domain" description="DUF6537" evidence="3">
    <location>
        <begin position="937"/>
        <end position="1133"/>
    </location>
</feature>
<dbReference type="SUPFAM" id="SSF53323">
    <property type="entry name" value="Pyruvate-ferredoxin oxidoreductase, PFOR, domain III"/>
    <property type="match status" value="1"/>
</dbReference>
<dbReference type="Pfam" id="PF20169">
    <property type="entry name" value="DUF6537"/>
    <property type="match status" value="1"/>
</dbReference>
<dbReference type="GO" id="GO:0016903">
    <property type="term" value="F:oxidoreductase activity, acting on the aldehyde or oxo group of donors"/>
    <property type="evidence" value="ECO:0007669"/>
    <property type="project" value="InterPro"/>
</dbReference>